<protein>
    <submittedName>
        <fullName evidence="2">Alpha/beta hydrolase</fullName>
    </submittedName>
</protein>
<evidence type="ECO:0000313" key="2">
    <source>
        <dbReference type="EMBL" id="MCX2745448.1"/>
    </source>
</evidence>
<dbReference type="RefSeq" id="WP_266058031.1">
    <property type="nucleotide sequence ID" value="NZ_JAPFQN010000010.1"/>
</dbReference>
<dbReference type="InterPro" id="IPR029058">
    <property type="entry name" value="AB_hydrolase_fold"/>
</dbReference>
<keyword evidence="2" id="KW-0378">Hydrolase</keyword>
<dbReference type="Gene3D" id="3.40.50.1820">
    <property type="entry name" value="alpha/beta hydrolase"/>
    <property type="match status" value="1"/>
</dbReference>
<dbReference type="PANTHER" id="PTHR43798">
    <property type="entry name" value="MONOACYLGLYCEROL LIPASE"/>
    <property type="match status" value="1"/>
</dbReference>
<keyword evidence="3" id="KW-1185">Reference proteome</keyword>
<gene>
    <name evidence="2" type="ORF">OO013_16330</name>
</gene>
<evidence type="ECO:0000313" key="3">
    <source>
        <dbReference type="Proteomes" id="UP001209885"/>
    </source>
</evidence>
<dbReference type="EMBL" id="JAPFQN010000010">
    <property type="protein sequence ID" value="MCX2745448.1"/>
    <property type="molecule type" value="Genomic_DNA"/>
</dbReference>
<reference evidence="2 3" key="1">
    <citation type="submission" date="2022-11" db="EMBL/GenBank/DDBJ databases">
        <title>The characterization of three novel Bacteroidetes species and genomic analysis of their roles in tidal elemental geochemical cycles.</title>
        <authorList>
            <person name="Ma K."/>
        </authorList>
    </citation>
    <scope>NUCLEOTIDE SEQUENCE [LARGE SCALE GENOMIC DNA]</scope>
    <source>
        <strain evidence="2 3">M17</strain>
    </source>
</reference>
<dbReference type="InterPro" id="IPR050266">
    <property type="entry name" value="AB_hydrolase_sf"/>
</dbReference>
<dbReference type="Pfam" id="PF00561">
    <property type="entry name" value="Abhydrolase_1"/>
    <property type="match status" value="1"/>
</dbReference>
<dbReference type="GO" id="GO:0016787">
    <property type="term" value="F:hydrolase activity"/>
    <property type="evidence" value="ECO:0007669"/>
    <property type="project" value="UniProtKB-KW"/>
</dbReference>
<dbReference type="InterPro" id="IPR000073">
    <property type="entry name" value="AB_hydrolase_1"/>
</dbReference>
<sequence>MPDISVNGTTLYYEQEGNEKETLVFGHSLLFNLRMFDSQVEYLKSKYTCIRFDFRGHGKSESTDNGYDLNTLTEDFAGLVQELNIGNCHFIGFSMGGMVALRAAIKYPELIKSLILIDTSSEPEPKSGMIRNKAMLFVAKYIGLAPIAGRVMKMFFGKSFLHDPERESTRELYSNYFKTNDRKGIVKAVKGVLYRKGITGKLKLINQPTTILVGEEDQLTDHQKAEILHRNIRNSKLEVIPRAAHMSPVEEPQIVNSIIDKHLRAFYQNS</sequence>
<organism evidence="2 3">
    <name type="scientific">Mangrovivirga halotolerans</name>
    <dbReference type="NCBI Taxonomy" id="2993936"/>
    <lineage>
        <taxon>Bacteria</taxon>
        <taxon>Pseudomonadati</taxon>
        <taxon>Bacteroidota</taxon>
        <taxon>Cytophagia</taxon>
        <taxon>Cytophagales</taxon>
        <taxon>Mangrovivirgaceae</taxon>
        <taxon>Mangrovivirga</taxon>
    </lineage>
</organism>
<dbReference type="SUPFAM" id="SSF53474">
    <property type="entry name" value="alpha/beta-Hydrolases"/>
    <property type="match status" value="1"/>
</dbReference>
<feature type="domain" description="AB hydrolase-1" evidence="1">
    <location>
        <begin position="22"/>
        <end position="252"/>
    </location>
</feature>
<accession>A0ABT3RUI8</accession>
<dbReference type="Proteomes" id="UP001209885">
    <property type="component" value="Unassembled WGS sequence"/>
</dbReference>
<dbReference type="PRINTS" id="PR00111">
    <property type="entry name" value="ABHYDROLASE"/>
</dbReference>
<name>A0ABT3RUI8_9BACT</name>
<proteinExistence type="predicted"/>
<evidence type="ECO:0000259" key="1">
    <source>
        <dbReference type="Pfam" id="PF00561"/>
    </source>
</evidence>
<comment type="caution">
    <text evidence="2">The sequence shown here is derived from an EMBL/GenBank/DDBJ whole genome shotgun (WGS) entry which is preliminary data.</text>
</comment>